<dbReference type="Proteomes" id="UP001057452">
    <property type="component" value="Chromosome 15"/>
</dbReference>
<organism evidence="1 2">
    <name type="scientific">Chaenocephalus aceratus</name>
    <name type="common">Blackfin icefish</name>
    <name type="synonym">Chaenichthys aceratus</name>
    <dbReference type="NCBI Taxonomy" id="36190"/>
    <lineage>
        <taxon>Eukaryota</taxon>
        <taxon>Metazoa</taxon>
        <taxon>Chordata</taxon>
        <taxon>Craniata</taxon>
        <taxon>Vertebrata</taxon>
        <taxon>Euteleostomi</taxon>
        <taxon>Actinopterygii</taxon>
        <taxon>Neopterygii</taxon>
        <taxon>Teleostei</taxon>
        <taxon>Neoteleostei</taxon>
        <taxon>Acanthomorphata</taxon>
        <taxon>Eupercaria</taxon>
        <taxon>Perciformes</taxon>
        <taxon>Notothenioidei</taxon>
        <taxon>Channichthyidae</taxon>
        <taxon>Chaenocephalus</taxon>
    </lineage>
</organism>
<evidence type="ECO:0000313" key="2">
    <source>
        <dbReference type="Proteomes" id="UP001057452"/>
    </source>
</evidence>
<feature type="non-terminal residue" evidence="1">
    <location>
        <position position="131"/>
    </location>
</feature>
<protein>
    <submittedName>
        <fullName evidence="1">Uncharacterized protein</fullName>
    </submittedName>
</protein>
<sequence length="131" mass="14299">ALLLNCMSEVDMRKHCPTERDDNGETEWSLDVVAIVFVEPNIGNFDTESPGVVEFPEAPARCAEEGEAQGRHCEASRTSSSVIPYGGAVSTGSLQPLQHAWFMNRSPCDPSLLPGDQSVLRLLWTRVPDGN</sequence>
<dbReference type="EMBL" id="CM043799">
    <property type="protein sequence ID" value="KAI4804862.1"/>
    <property type="molecule type" value="Genomic_DNA"/>
</dbReference>
<keyword evidence="2" id="KW-1185">Reference proteome</keyword>
<proteinExistence type="predicted"/>
<name>A0ACB9VX48_CHAAC</name>
<reference evidence="1" key="1">
    <citation type="submission" date="2022-05" db="EMBL/GenBank/DDBJ databases">
        <title>Chromosome-level genome of Chaenocephalus aceratus.</title>
        <authorList>
            <person name="Park H."/>
        </authorList>
    </citation>
    <scope>NUCLEOTIDE SEQUENCE</scope>
    <source>
        <strain evidence="1">KU_202001</strain>
    </source>
</reference>
<evidence type="ECO:0000313" key="1">
    <source>
        <dbReference type="EMBL" id="KAI4804862.1"/>
    </source>
</evidence>
<feature type="non-terminal residue" evidence="1">
    <location>
        <position position="1"/>
    </location>
</feature>
<gene>
    <name evidence="1" type="ORF">KUCAC02_026474</name>
</gene>
<accession>A0ACB9VX48</accession>
<comment type="caution">
    <text evidence="1">The sequence shown here is derived from an EMBL/GenBank/DDBJ whole genome shotgun (WGS) entry which is preliminary data.</text>
</comment>